<dbReference type="Proteomes" id="UP000053555">
    <property type="component" value="Unassembled WGS sequence"/>
</dbReference>
<sequence>MARGSSQSQSSTSTATRPGPAGMFRRRHNQHAPSSSRQQKQLYQHRHWRRQQQHAEVLHGRRPGAEDFADGGARDEPLLHRLRHRAPRVRQTLPLQIWWRRLIFWRCSSDPYPIALFSVFNSVI</sequence>
<proteinExistence type="predicted"/>
<feature type="compositionally biased region" description="Polar residues" evidence="1">
    <location>
        <begin position="31"/>
        <end position="42"/>
    </location>
</feature>
<accession>A0A0B2QZG0</accession>
<evidence type="ECO:0000313" key="2">
    <source>
        <dbReference type="EMBL" id="KHN25047.1"/>
    </source>
</evidence>
<dbReference type="AlphaFoldDB" id="A0A0B2QZG0"/>
<dbReference type="EMBL" id="KN654689">
    <property type="protein sequence ID" value="KHN25047.1"/>
    <property type="molecule type" value="Genomic_DNA"/>
</dbReference>
<feature type="compositionally biased region" description="Low complexity" evidence="1">
    <location>
        <begin position="1"/>
        <end position="14"/>
    </location>
</feature>
<evidence type="ECO:0000256" key="1">
    <source>
        <dbReference type="SAM" id="MobiDB-lite"/>
    </source>
</evidence>
<name>A0A0B2QZG0_GLYSO</name>
<organism evidence="2">
    <name type="scientific">Glycine soja</name>
    <name type="common">Wild soybean</name>
    <dbReference type="NCBI Taxonomy" id="3848"/>
    <lineage>
        <taxon>Eukaryota</taxon>
        <taxon>Viridiplantae</taxon>
        <taxon>Streptophyta</taxon>
        <taxon>Embryophyta</taxon>
        <taxon>Tracheophyta</taxon>
        <taxon>Spermatophyta</taxon>
        <taxon>Magnoliopsida</taxon>
        <taxon>eudicotyledons</taxon>
        <taxon>Gunneridae</taxon>
        <taxon>Pentapetalae</taxon>
        <taxon>rosids</taxon>
        <taxon>fabids</taxon>
        <taxon>Fabales</taxon>
        <taxon>Fabaceae</taxon>
        <taxon>Papilionoideae</taxon>
        <taxon>50 kb inversion clade</taxon>
        <taxon>NPAAA clade</taxon>
        <taxon>indigoferoid/millettioid clade</taxon>
        <taxon>Phaseoleae</taxon>
        <taxon>Glycine</taxon>
        <taxon>Glycine subgen. Soja</taxon>
    </lineage>
</organism>
<gene>
    <name evidence="2" type="ORF">glysoja_042482</name>
</gene>
<protein>
    <submittedName>
        <fullName evidence="2">Uncharacterized protein</fullName>
    </submittedName>
</protein>
<feature type="region of interest" description="Disordered" evidence="1">
    <location>
        <begin position="1"/>
        <end position="72"/>
    </location>
</feature>
<feature type="compositionally biased region" description="Basic and acidic residues" evidence="1">
    <location>
        <begin position="56"/>
        <end position="65"/>
    </location>
</feature>
<reference evidence="2" key="1">
    <citation type="submission" date="2014-07" db="EMBL/GenBank/DDBJ databases">
        <title>Identification of a novel salt tolerance gene in wild soybean by whole-genome sequencing.</title>
        <authorList>
            <person name="Lam H.-M."/>
            <person name="Qi X."/>
            <person name="Li M.-W."/>
            <person name="Liu X."/>
            <person name="Xie M."/>
            <person name="Ni M."/>
            <person name="Xu X."/>
        </authorList>
    </citation>
    <scope>NUCLEOTIDE SEQUENCE [LARGE SCALE GENOMIC DNA]</scope>
    <source>
        <tissue evidence="2">Root</tissue>
    </source>
</reference>
<feature type="compositionally biased region" description="Basic residues" evidence="1">
    <location>
        <begin position="43"/>
        <end position="52"/>
    </location>
</feature>